<reference evidence="1" key="1">
    <citation type="journal article" date="2022" name="Int. J. Mol. Sci.">
        <title>Draft Genome of Tanacetum Coccineum: Genomic Comparison of Closely Related Tanacetum-Family Plants.</title>
        <authorList>
            <person name="Yamashiro T."/>
            <person name="Shiraishi A."/>
            <person name="Nakayama K."/>
            <person name="Satake H."/>
        </authorList>
    </citation>
    <scope>NUCLEOTIDE SEQUENCE</scope>
</reference>
<keyword evidence="2" id="KW-1185">Reference proteome</keyword>
<reference evidence="1" key="2">
    <citation type="submission" date="2022-01" db="EMBL/GenBank/DDBJ databases">
        <authorList>
            <person name="Yamashiro T."/>
            <person name="Shiraishi A."/>
            <person name="Satake H."/>
            <person name="Nakayama K."/>
        </authorList>
    </citation>
    <scope>NUCLEOTIDE SEQUENCE</scope>
</reference>
<dbReference type="Proteomes" id="UP001151760">
    <property type="component" value="Unassembled WGS sequence"/>
</dbReference>
<gene>
    <name evidence="1" type="ORF">Tco_1066410</name>
</gene>
<evidence type="ECO:0000313" key="2">
    <source>
        <dbReference type="Proteomes" id="UP001151760"/>
    </source>
</evidence>
<name>A0ABQ5H9Z3_9ASTR</name>
<dbReference type="EMBL" id="BQNB010019381">
    <property type="protein sequence ID" value="GJT84693.1"/>
    <property type="molecule type" value="Genomic_DNA"/>
</dbReference>
<comment type="caution">
    <text evidence="1">The sequence shown here is derived from an EMBL/GenBank/DDBJ whole genome shotgun (WGS) entry which is preliminary data.</text>
</comment>
<proteinExistence type="predicted"/>
<sequence>MKEMLNKFIDEGKREHEEMRAFIYDFQNTNELLFKERNNSLIELRFGVQELLKVINNVLMIDCDVKGVTTIGGKTTTQDVHDNNINVLPKEPLVVELERPVGPNDVLTNDRP</sequence>
<evidence type="ECO:0000313" key="1">
    <source>
        <dbReference type="EMBL" id="GJT84693.1"/>
    </source>
</evidence>
<organism evidence="1 2">
    <name type="scientific">Tanacetum coccineum</name>
    <dbReference type="NCBI Taxonomy" id="301880"/>
    <lineage>
        <taxon>Eukaryota</taxon>
        <taxon>Viridiplantae</taxon>
        <taxon>Streptophyta</taxon>
        <taxon>Embryophyta</taxon>
        <taxon>Tracheophyta</taxon>
        <taxon>Spermatophyta</taxon>
        <taxon>Magnoliopsida</taxon>
        <taxon>eudicotyledons</taxon>
        <taxon>Gunneridae</taxon>
        <taxon>Pentapetalae</taxon>
        <taxon>asterids</taxon>
        <taxon>campanulids</taxon>
        <taxon>Asterales</taxon>
        <taxon>Asteraceae</taxon>
        <taxon>Asteroideae</taxon>
        <taxon>Anthemideae</taxon>
        <taxon>Anthemidinae</taxon>
        <taxon>Tanacetum</taxon>
    </lineage>
</organism>
<protein>
    <submittedName>
        <fullName evidence="1">Uncharacterized protein</fullName>
    </submittedName>
</protein>
<accession>A0ABQ5H9Z3</accession>